<comment type="caution">
    <text evidence="3">The sequence shown here is derived from an EMBL/GenBank/DDBJ whole genome shotgun (WGS) entry which is preliminary data.</text>
</comment>
<feature type="transmembrane region" description="Helical" evidence="2">
    <location>
        <begin position="66"/>
        <end position="86"/>
    </location>
</feature>
<dbReference type="AlphaFoldDB" id="A0A917XII5"/>
<keyword evidence="2" id="KW-0472">Membrane</keyword>
<gene>
    <name evidence="3" type="ORF">GCM10011578_063530</name>
</gene>
<evidence type="ECO:0000313" key="3">
    <source>
        <dbReference type="EMBL" id="GGN27881.1"/>
    </source>
</evidence>
<evidence type="ECO:0000256" key="1">
    <source>
        <dbReference type="SAM" id="MobiDB-lite"/>
    </source>
</evidence>
<keyword evidence="2" id="KW-1133">Transmembrane helix</keyword>
<reference evidence="3" key="1">
    <citation type="journal article" date="2014" name="Int. J. Syst. Evol. Microbiol.">
        <title>Complete genome sequence of Corynebacterium casei LMG S-19264T (=DSM 44701T), isolated from a smear-ripened cheese.</title>
        <authorList>
            <consortium name="US DOE Joint Genome Institute (JGI-PGF)"/>
            <person name="Walter F."/>
            <person name="Albersmeier A."/>
            <person name="Kalinowski J."/>
            <person name="Ruckert C."/>
        </authorList>
    </citation>
    <scope>NUCLEOTIDE SEQUENCE</scope>
    <source>
        <strain evidence="3">CGMCC 4.7110</strain>
    </source>
</reference>
<proteinExistence type="predicted"/>
<keyword evidence="2" id="KW-0812">Transmembrane</keyword>
<dbReference type="SUPFAM" id="SSF47240">
    <property type="entry name" value="Ferritin-like"/>
    <property type="match status" value="1"/>
</dbReference>
<feature type="compositionally biased region" description="Polar residues" evidence="1">
    <location>
        <begin position="7"/>
        <end position="23"/>
    </location>
</feature>
<dbReference type="EMBL" id="BMML01000016">
    <property type="protein sequence ID" value="GGN27881.1"/>
    <property type="molecule type" value="Genomic_DNA"/>
</dbReference>
<name>A0A917XII5_9ACTN</name>
<organism evidence="3 4">
    <name type="scientific">Streptomyces fuscichromogenes</name>
    <dbReference type="NCBI Taxonomy" id="1324013"/>
    <lineage>
        <taxon>Bacteria</taxon>
        <taxon>Bacillati</taxon>
        <taxon>Actinomycetota</taxon>
        <taxon>Actinomycetes</taxon>
        <taxon>Kitasatosporales</taxon>
        <taxon>Streptomycetaceae</taxon>
        <taxon>Streptomyces</taxon>
    </lineage>
</organism>
<dbReference type="Pfam" id="PF13668">
    <property type="entry name" value="Ferritin_2"/>
    <property type="match status" value="1"/>
</dbReference>
<dbReference type="RefSeq" id="WP_189266288.1">
    <property type="nucleotide sequence ID" value="NZ_BMML01000016.1"/>
</dbReference>
<feature type="region of interest" description="Disordered" evidence="1">
    <location>
        <begin position="1"/>
        <end position="65"/>
    </location>
</feature>
<evidence type="ECO:0000313" key="4">
    <source>
        <dbReference type="Proteomes" id="UP000653411"/>
    </source>
</evidence>
<reference evidence="3" key="2">
    <citation type="submission" date="2020-09" db="EMBL/GenBank/DDBJ databases">
        <authorList>
            <person name="Sun Q."/>
            <person name="Zhou Y."/>
        </authorList>
    </citation>
    <scope>NUCLEOTIDE SEQUENCE</scope>
    <source>
        <strain evidence="3">CGMCC 4.7110</strain>
    </source>
</reference>
<evidence type="ECO:0000256" key="2">
    <source>
        <dbReference type="SAM" id="Phobius"/>
    </source>
</evidence>
<accession>A0A917XII5</accession>
<protein>
    <recommendedName>
        <fullName evidence="5">Ferritin-like domain-containing protein</fullName>
    </recommendedName>
</protein>
<dbReference type="InterPro" id="IPR009078">
    <property type="entry name" value="Ferritin-like_SF"/>
</dbReference>
<keyword evidence="4" id="KW-1185">Reference proteome</keyword>
<evidence type="ECO:0008006" key="5">
    <source>
        <dbReference type="Google" id="ProtNLM"/>
    </source>
</evidence>
<sequence length="266" mass="26467">MSGTGHGTDAQSSDAEGTDAQPSDTEETDALGAEAQETGAQSSDTLADGGRPDGSKPKSPPSRRSVVLSAAGIALGAAGIGVGLALNASGGGHHASSPYSGDLRTVALAAALENQAVRAYQAVDEALRARRFGPAVPALAAFVRTAAAHHAQHAATWNAILRGARRPAVTGVPLSDHARLMDTIRTASSVAEIVSAVQDLEHRAAQTHTAAAGSLAGTGPAVVAAATIAPVEAMHAATLGYVLGGRSPVASFLDPAGALRTTELTV</sequence>
<dbReference type="Proteomes" id="UP000653411">
    <property type="component" value="Unassembled WGS sequence"/>
</dbReference>